<proteinExistence type="inferred from homology"/>
<protein>
    <recommendedName>
        <fullName evidence="9">TRAP transporter small permease protein</fullName>
    </recommendedName>
</protein>
<evidence type="ECO:0000256" key="4">
    <source>
        <dbReference type="ARBA" id="ARBA00022519"/>
    </source>
</evidence>
<evidence type="ECO:0000256" key="5">
    <source>
        <dbReference type="ARBA" id="ARBA00022692"/>
    </source>
</evidence>
<dbReference type="InterPro" id="IPR055348">
    <property type="entry name" value="DctQ"/>
</dbReference>
<sequence>MESPSSMSNQFGTLRDAITSVFYVIAKLCLLAIVGSYLLEIVARYFFSKPQWWVEETVSYLLLASVMMSMPKITQDKAHVALSAVLEYLGERARDRWVVALNLVSGIVCLLITVLSLVENHRQFVDGILLIKVGSIQKVFISIWITYGFLWSALYFFRDAYAGLHTALRCRQEVL</sequence>
<keyword evidence="6 9" id="KW-1133">Transmembrane helix</keyword>
<evidence type="ECO:0000313" key="11">
    <source>
        <dbReference type="EMBL" id="ATI43775.1"/>
    </source>
</evidence>
<evidence type="ECO:0000256" key="7">
    <source>
        <dbReference type="ARBA" id="ARBA00023136"/>
    </source>
</evidence>
<comment type="similarity">
    <text evidence="8 9">Belongs to the TRAP transporter small permease family.</text>
</comment>
<dbReference type="AlphaFoldDB" id="A0A291M4W2"/>
<keyword evidence="7 9" id="KW-0472">Membrane</keyword>
<evidence type="ECO:0000259" key="10">
    <source>
        <dbReference type="Pfam" id="PF04290"/>
    </source>
</evidence>
<dbReference type="KEGG" id="cmag:CBW24_16715"/>
<dbReference type="Pfam" id="PF04290">
    <property type="entry name" value="DctQ"/>
    <property type="match status" value="1"/>
</dbReference>
<keyword evidence="4 9" id="KW-0997">Cell inner membrane</keyword>
<keyword evidence="12" id="KW-1185">Reference proteome</keyword>
<dbReference type="GO" id="GO:0015740">
    <property type="term" value="P:C4-dicarboxylate transport"/>
    <property type="evidence" value="ECO:0007669"/>
    <property type="project" value="TreeGrafter"/>
</dbReference>
<comment type="subcellular location">
    <subcellularLocation>
        <location evidence="1 9">Cell inner membrane</location>
        <topology evidence="1 9">Multi-pass membrane protein</topology>
    </subcellularLocation>
</comment>
<gene>
    <name evidence="11" type="ORF">CBW24_16715</name>
</gene>
<comment type="caution">
    <text evidence="9">Lacks conserved residue(s) required for the propagation of feature annotation.</text>
</comment>
<geneLocation type="plasmid" evidence="12">
    <name>pdy25-b</name>
</geneLocation>
<evidence type="ECO:0000256" key="8">
    <source>
        <dbReference type="ARBA" id="ARBA00038436"/>
    </source>
</evidence>
<dbReference type="PANTHER" id="PTHR35011:SF2">
    <property type="entry name" value="2,3-DIKETO-L-GULONATE TRAP TRANSPORTER SMALL PERMEASE PROTEIN YIAM"/>
    <property type="match status" value="1"/>
</dbReference>
<keyword evidence="11" id="KW-0614">Plasmid</keyword>
<dbReference type="GO" id="GO:0005886">
    <property type="term" value="C:plasma membrane"/>
    <property type="evidence" value="ECO:0007669"/>
    <property type="project" value="UniProtKB-SubCell"/>
</dbReference>
<feature type="transmembrane region" description="Helical" evidence="9">
    <location>
        <begin position="97"/>
        <end position="118"/>
    </location>
</feature>
<name>A0A291M4W2_9RHOB</name>
<comment type="function">
    <text evidence="9">Part of the tripartite ATP-independent periplasmic (TRAP) transport system.</text>
</comment>
<dbReference type="PANTHER" id="PTHR35011">
    <property type="entry name" value="2,3-DIKETO-L-GULONATE TRAP TRANSPORTER SMALL PERMEASE PROTEIN YIAM"/>
    <property type="match status" value="1"/>
</dbReference>
<evidence type="ECO:0000256" key="6">
    <source>
        <dbReference type="ARBA" id="ARBA00022989"/>
    </source>
</evidence>
<keyword evidence="3" id="KW-1003">Cell membrane</keyword>
<feature type="transmembrane region" description="Helical" evidence="9">
    <location>
        <begin position="20"/>
        <end position="40"/>
    </location>
</feature>
<evidence type="ECO:0000313" key="12">
    <source>
        <dbReference type="Proteomes" id="UP000219050"/>
    </source>
</evidence>
<dbReference type="Proteomes" id="UP000219050">
    <property type="component" value="Plasmid pDY25-B"/>
</dbReference>
<dbReference type="EMBL" id="CP021406">
    <property type="protein sequence ID" value="ATI43775.1"/>
    <property type="molecule type" value="Genomic_DNA"/>
</dbReference>
<evidence type="ECO:0000256" key="3">
    <source>
        <dbReference type="ARBA" id="ARBA00022475"/>
    </source>
</evidence>
<comment type="subunit">
    <text evidence="9">The complex comprises the extracytoplasmic solute receptor protein and the two transmembrane proteins.</text>
</comment>
<evidence type="ECO:0000256" key="2">
    <source>
        <dbReference type="ARBA" id="ARBA00022448"/>
    </source>
</evidence>
<accession>A0A291M4W2</accession>
<feature type="domain" description="Tripartite ATP-independent periplasmic transporters DctQ component" evidence="10">
    <location>
        <begin position="34"/>
        <end position="161"/>
    </location>
</feature>
<dbReference type="OrthoDB" id="4250245at2"/>
<evidence type="ECO:0000256" key="9">
    <source>
        <dbReference type="RuleBase" id="RU369079"/>
    </source>
</evidence>
<feature type="transmembrane region" description="Helical" evidence="9">
    <location>
        <begin position="139"/>
        <end position="157"/>
    </location>
</feature>
<dbReference type="GO" id="GO:0022857">
    <property type="term" value="F:transmembrane transporter activity"/>
    <property type="evidence" value="ECO:0007669"/>
    <property type="project" value="UniProtKB-UniRule"/>
</dbReference>
<evidence type="ECO:0000256" key="1">
    <source>
        <dbReference type="ARBA" id="ARBA00004429"/>
    </source>
</evidence>
<reference evidence="11 12" key="1">
    <citation type="submission" date="2017-05" db="EMBL/GenBank/DDBJ databases">
        <title>Comparative genomic and metabolic analysis of manganese-oxidizing mechanisms in Celeribater manganoxidans DY25T: its adaption to the environment of polymetallic nodule.</title>
        <authorList>
            <person name="Wang X."/>
        </authorList>
    </citation>
    <scope>NUCLEOTIDE SEQUENCE [LARGE SCALE GENOMIC DNA]</scope>
    <source>
        <strain evidence="11 12">DY25</strain>
        <plasmid evidence="12">pdy25-b</plasmid>
    </source>
</reference>
<keyword evidence="2 9" id="KW-0813">Transport</keyword>
<dbReference type="InterPro" id="IPR007387">
    <property type="entry name" value="TRAP_DctQ"/>
</dbReference>
<dbReference type="RefSeq" id="WP_097374468.1">
    <property type="nucleotide sequence ID" value="NZ_CP021406.1"/>
</dbReference>
<keyword evidence="5 9" id="KW-0812">Transmembrane</keyword>
<organism evidence="11 12">
    <name type="scientific">Pacificitalea manganoxidans</name>
    <dbReference type="NCBI Taxonomy" id="1411902"/>
    <lineage>
        <taxon>Bacteria</taxon>
        <taxon>Pseudomonadati</taxon>
        <taxon>Pseudomonadota</taxon>
        <taxon>Alphaproteobacteria</taxon>
        <taxon>Rhodobacterales</taxon>
        <taxon>Paracoccaceae</taxon>
        <taxon>Pacificitalea</taxon>
    </lineage>
</organism>